<evidence type="ECO:0000313" key="3">
    <source>
        <dbReference type="Proteomes" id="UP001178507"/>
    </source>
</evidence>
<sequence length="294" mass="32557">MECGICWDEIESKDAAALTCCLEDDSWWWWPAEGCPQLHKSCLSRYLLIQAESGYFPATCPFCLRKLSVLEVFNNLQVSDALLWTRLQDRWLELREGRENRSPRERDLAEAAAMAGLGCRRCPSCGAWIEKQEAGWVTGCDKMTCRCGAQFCFACGSVNAMCSCSLGHGFLDREMVLANYEELDLFEFWPFHATSTEEPGDVHAEPGDGQTGAAQEVPEMLEVPSAPSAPAPEPSAPEPAPDRGGQAVNTQSTERSFAPQRRTHMLHRRLRAESKAPLQSSKLHLPKAGDESAS</sequence>
<feature type="compositionally biased region" description="Pro residues" evidence="1">
    <location>
        <begin position="227"/>
        <end position="239"/>
    </location>
</feature>
<evidence type="ECO:0000256" key="1">
    <source>
        <dbReference type="SAM" id="MobiDB-lite"/>
    </source>
</evidence>
<dbReference type="CDD" id="cd22584">
    <property type="entry name" value="Rcat_RBR_unk"/>
    <property type="match status" value="1"/>
</dbReference>
<protein>
    <recommendedName>
        <fullName evidence="4">RING-type domain-containing protein</fullName>
    </recommendedName>
</protein>
<proteinExistence type="predicted"/>
<dbReference type="AlphaFoldDB" id="A0AA36N0L3"/>
<reference evidence="2" key="1">
    <citation type="submission" date="2023-08" db="EMBL/GenBank/DDBJ databases">
        <authorList>
            <person name="Chen Y."/>
            <person name="Shah S."/>
            <person name="Dougan E. K."/>
            <person name="Thang M."/>
            <person name="Chan C."/>
        </authorList>
    </citation>
    <scope>NUCLEOTIDE SEQUENCE</scope>
</reference>
<gene>
    <name evidence="2" type="ORF">EVOR1521_LOCUS15724</name>
</gene>
<evidence type="ECO:0008006" key="4">
    <source>
        <dbReference type="Google" id="ProtNLM"/>
    </source>
</evidence>
<feature type="compositionally biased region" description="Basic residues" evidence="1">
    <location>
        <begin position="261"/>
        <end position="270"/>
    </location>
</feature>
<name>A0AA36N0L3_9DINO</name>
<comment type="caution">
    <text evidence="2">The sequence shown here is derived from an EMBL/GenBank/DDBJ whole genome shotgun (WGS) entry which is preliminary data.</text>
</comment>
<evidence type="ECO:0000313" key="2">
    <source>
        <dbReference type="EMBL" id="CAJ1390246.1"/>
    </source>
</evidence>
<keyword evidence="3" id="KW-1185">Reference proteome</keyword>
<feature type="region of interest" description="Disordered" evidence="1">
    <location>
        <begin position="222"/>
        <end position="294"/>
    </location>
</feature>
<dbReference type="Proteomes" id="UP001178507">
    <property type="component" value="Unassembled WGS sequence"/>
</dbReference>
<dbReference type="Gene3D" id="1.20.120.1750">
    <property type="match status" value="1"/>
</dbReference>
<accession>A0AA36N0L3</accession>
<organism evidence="2 3">
    <name type="scientific">Effrenium voratum</name>
    <dbReference type="NCBI Taxonomy" id="2562239"/>
    <lineage>
        <taxon>Eukaryota</taxon>
        <taxon>Sar</taxon>
        <taxon>Alveolata</taxon>
        <taxon>Dinophyceae</taxon>
        <taxon>Suessiales</taxon>
        <taxon>Symbiodiniaceae</taxon>
        <taxon>Effrenium</taxon>
    </lineage>
</organism>
<dbReference type="SUPFAM" id="SSF57850">
    <property type="entry name" value="RING/U-box"/>
    <property type="match status" value="1"/>
</dbReference>
<dbReference type="EMBL" id="CAUJNA010002035">
    <property type="protein sequence ID" value="CAJ1390246.1"/>
    <property type="molecule type" value="Genomic_DNA"/>
</dbReference>